<dbReference type="InterPro" id="IPR000182">
    <property type="entry name" value="GNAT_dom"/>
</dbReference>
<dbReference type="AlphaFoldDB" id="A0A2X1QK32"/>
<evidence type="ECO:0000256" key="2">
    <source>
        <dbReference type="ARBA" id="ARBA00023315"/>
    </source>
</evidence>
<evidence type="ECO:0000256" key="5">
    <source>
        <dbReference type="SAM" id="MobiDB-lite"/>
    </source>
</evidence>
<name>A0A2X1QK32_KLEPN</name>
<dbReference type="EC" id="2.3.1.-" evidence="7"/>
<comment type="catalytic activity">
    <reaction evidence="4">
        <text>L-methionine sulfone + acetyl-CoA = N-acetyl-L-methionine sulfone + CoA + H(+)</text>
        <dbReference type="Rhea" id="RHEA:47656"/>
        <dbReference type="ChEBI" id="CHEBI:15378"/>
        <dbReference type="ChEBI" id="CHEBI:57287"/>
        <dbReference type="ChEBI" id="CHEBI:57288"/>
        <dbReference type="ChEBI" id="CHEBI:87824"/>
        <dbReference type="ChEBI" id="CHEBI:87825"/>
    </reaction>
</comment>
<evidence type="ECO:0000256" key="4">
    <source>
        <dbReference type="ARBA" id="ARBA00051334"/>
    </source>
</evidence>
<keyword evidence="2 7" id="KW-0012">Acyltransferase</keyword>
<comment type="catalytic activity">
    <reaction evidence="3">
        <text>L-methionine sulfoximine + acetyl-CoA = N-acetyl-L-methionine sulfoximine + CoA + H(+)</text>
        <dbReference type="Rhea" id="RHEA:47660"/>
        <dbReference type="ChEBI" id="CHEBI:15378"/>
        <dbReference type="ChEBI" id="CHEBI:57287"/>
        <dbReference type="ChEBI" id="CHEBI:57288"/>
        <dbReference type="ChEBI" id="CHEBI:87826"/>
        <dbReference type="ChEBI" id="CHEBI:87827"/>
    </reaction>
</comment>
<evidence type="ECO:0000256" key="3">
    <source>
        <dbReference type="ARBA" id="ARBA00050603"/>
    </source>
</evidence>
<accession>A0A2X1QK32</accession>
<reference evidence="7 8" key="1">
    <citation type="submission" date="2018-06" db="EMBL/GenBank/DDBJ databases">
        <authorList>
            <consortium name="Pathogen Informatics"/>
            <person name="Doyle S."/>
        </authorList>
    </citation>
    <scope>NUCLEOTIDE SEQUENCE [LARGE SCALE GENOMIC DNA]</scope>
    <source>
        <strain evidence="7 8">NCTC9601</strain>
    </source>
</reference>
<organism evidence="7 8">
    <name type="scientific">Klebsiella pneumoniae</name>
    <dbReference type="NCBI Taxonomy" id="573"/>
    <lineage>
        <taxon>Bacteria</taxon>
        <taxon>Pseudomonadati</taxon>
        <taxon>Pseudomonadota</taxon>
        <taxon>Gammaproteobacteria</taxon>
        <taxon>Enterobacterales</taxon>
        <taxon>Enterobacteriaceae</taxon>
        <taxon>Klebsiella/Raoultella group</taxon>
        <taxon>Klebsiella</taxon>
        <taxon>Klebsiella pneumoniae complex</taxon>
    </lineage>
</organism>
<evidence type="ECO:0000259" key="6">
    <source>
        <dbReference type="PROSITE" id="PS51186"/>
    </source>
</evidence>
<dbReference type="PROSITE" id="PS51186">
    <property type="entry name" value="GNAT"/>
    <property type="match status" value="1"/>
</dbReference>
<feature type="domain" description="N-acetyltransferase" evidence="6">
    <location>
        <begin position="1"/>
        <end position="156"/>
    </location>
</feature>
<dbReference type="FunFam" id="3.40.630.30:FF:000026">
    <property type="entry name" value="Phosphinothricin acetyltransferase"/>
    <property type="match status" value="1"/>
</dbReference>
<dbReference type="SUPFAM" id="SSF55729">
    <property type="entry name" value="Acyl-CoA N-acyltransferases (Nat)"/>
    <property type="match status" value="1"/>
</dbReference>
<keyword evidence="1 7" id="KW-0808">Transferase</keyword>
<dbReference type="PANTHER" id="PTHR43072">
    <property type="entry name" value="N-ACETYLTRANSFERASE"/>
    <property type="match status" value="1"/>
</dbReference>
<dbReference type="PANTHER" id="PTHR43072:SF23">
    <property type="entry name" value="UPF0039 PROTEIN C11D3.02C"/>
    <property type="match status" value="1"/>
</dbReference>
<feature type="region of interest" description="Disordered" evidence="5">
    <location>
        <begin position="175"/>
        <end position="203"/>
    </location>
</feature>
<dbReference type="Pfam" id="PF00583">
    <property type="entry name" value="Acetyltransf_1"/>
    <property type="match status" value="1"/>
</dbReference>
<dbReference type="GO" id="GO:0016747">
    <property type="term" value="F:acyltransferase activity, transferring groups other than amino-acyl groups"/>
    <property type="evidence" value="ECO:0007669"/>
    <property type="project" value="InterPro"/>
</dbReference>
<evidence type="ECO:0000256" key="1">
    <source>
        <dbReference type="ARBA" id="ARBA00022679"/>
    </source>
</evidence>
<dbReference type="CDD" id="cd04301">
    <property type="entry name" value="NAT_SF"/>
    <property type="match status" value="1"/>
</dbReference>
<dbReference type="EMBL" id="UASN01000020">
    <property type="protein sequence ID" value="SPX55853.1"/>
    <property type="molecule type" value="Genomic_DNA"/>
</dbReference>
<protein>
    <submittedName>
        <fullName evidence="7">Hypothetical acetyltransferase</fullName>
        <ecNumber evidence="7">2.3.1.-</ecNumber>
    </submittedName>
</protein>
<proteinExistence type="predicted"/>
<gene>
    <name evidence="7" type="primary">yncA</name>
    <name evidence="7" type="ORF">NCTC9601_03035</name>
</gene>
<dbReference type="InterPro" id="IPR016181">
    <property type="entry name" value="Acyl_CoA_acyltransferase"/>
</dbReference>
<evidence type="ECO:0000313" key="8">
    <source>
        <dbReference type="Proteomes" id="UP000251123"/>
    </source>
</evidence>
<dbReference type="Gene3D" id="3.40.630.30">
    <property type="match status" value="1"/>
</dbReference>
<dbReference type="Proteomes" id="UP000251123">
    <property type="component" value="Unassembled WGS sequence"/>
</dbReference>
<feature type="compositionally biased region" description="Basic and acidic residues" evidence="5">
    <location>
        <begin position="192"/>
        <end position="203"/>
    </location>
</feature>
<sequence length="237" mass="27027">MSIRPAIKDDCAAIAEIYNHAVVHTAAIWNDKTVDTDNRIAWFEARQLAGFPVLVSEEDGVITGYSSFGDWRAFDGFRHTVEHSVYVHPEHQGKGLGRKLLVALIAEARRLNKHVMVAGIESQNHASLHLHETLGLYHHRADAAGGHQIWRWLDLTFMQCSWMRVRTRTAKHERVAHSRLPDRRRRWPGSAEHSDGAHHPVGVDDPYRYAAQFAGRDRYLRDDVCCARASPAFRSWP</sequence>
<evidence type="ECO:0000313" key="7">
    <source>
        <dbReference type="EMBL" id="SPX55853.1"/>
    </source>
</evidence>